<dbReference type="RefSeq" id="XP_022493704.1">
    <property type="nucleotide sequence ID" value="XM_022626807.1"/>
</dbReference>
<dbReference type="Pfam" id="PF24494">
    <property type="entry name" value="DUF7587"/>
    <property type="match status" value="1"/>
</dbReference>
<evidence type="ECO:0000313" key="3">
    <source>
        <dbReference type="Proteomes" id="UP000177622"/>
    </source>
</evidence>
<keyword evidence="3" id="KW-1185">Reference proteome</keyword>
<accession>A0A1F5LZB6</accession>
<reference evidence="2 3" key="1">
    <citation type="journal article" date="2016" name="Sci. Rep.">
        <title>Penicillium arizonense, a new, genome sequenced fungal species, reveals a high chemical diversity in secreted metabolites.</title>
        <authorList>
            <person name="Grijseels S."/>
            <person name="Nielsen J.C."/>
            <person name="Randelovic M."/>
            <person name="Nielsen J."/>
            <person name="Nielsen K.F."/>
            <person name="Workman M."/>
            <person name="Frisvad J.C."/>
        </authorList>
    </citation>
    <scope>NUCLEOTIDE SEQUENCE [LARGE SCALE GENOMIC DNA]</scope>
    <source>
        <strain evidence="2 3">CBS 141311</strain>
    </source>
</reference>
<comment type="caution">
    <text evidence="2">The sequence shown here is derived from an EMBL/GenBank/DDBJ whole genome shotgun (WGS) entry which is preliminary data.</text>
</comment>
<proteinExistence type="predicted"/>
<dbReference type="OrthoDB" id="4152607at2759"/>
<evidence type="ECO:0000259" key="1">
    <source>
        <dbReference type="Pfam" id="PF24494"/>
    </source>
</evidence>
<dbReference type="EMBL" id="LXJU01000001">
    <property type="protein sequence ID" value="OGE58281.1"/>
    <property type="molecule type" value="Genomic_DNA"/>
</dbReference>
<name>A0A1F5LZB6_PENAI</name>
<dbReference type="GeneID" id="34571541"/>
<feature type="domain" description="DUF7587" evidence="1">
    <location>
        <begin position="40"/>
        <end position="164"/>
    </location>
</feature>
<organism evidence="2 3">
    <name type="scientific">Penicillium arizonense</name>
    <dbReference type="NCBI Taxonomy" id="1835702"/>
    <lineage>
        <taxon>Eukaryota</taxon>
        <taxon>Fungi</taxon>
        <taxon>Dikarya</taxon>
        <taxon>Ascomycota</taxon>
        <taxon>Pezizomycotina</taxon>
        <taxon>Eurotiomycetes</taxon>
        <taxon>Eurotiomycetidae</taxon>
        <taxon>Eurotiales</taxon>
        <taxon>Aspergillaceae</taxon>
        <taxon>Penicillium</taxon>
    </lineage>
</organism>
<dbReference type="InterPro" id="IPR056009">
    <property type="entry name" value="DUF7587"/>
</dbReference>
<evidence type="ECO:0000313" key="2">
    <source>
        <dbReference type="EMBL" id="OGE58281.1"/>
    </source>
</evidence>
<gene>
    <name evidence="2" type="ORF">PENARI_c001G08581</name>
</gene>
<sequence>METLTERLEHTRLNDEPEVDQLLFKPPLHSGLAATALDGIPRYLFRVVTPYSDGTADETWVRSESASRNKASSAEDIFHKFDLEKRTIVARTLNLHLRWWPKGDLDDNFVSWTSSLLFAIQYIFYRHRSPKDRSRWEEIKLYVIDTAQFPKGTFLADLDLIHALCEYDTTPGNNMEKFESLRKRQDYYFGEYLSQGSLKIENKFVLIPAKDFFEYDQLCRLQPHFGDIQIPNRNPELANEVIRLRKAIWPGTDLPKLSSEKIGSRLRIMNRILIGLTPRWRFPLATYSITLIGTKTVTSDQGNADDNVFFEYFRSDPVHEGQQALLPSDFNLRKPEILPEMERVKNLVLEIHQYYNLRQTLDHIKLTEKSLNGVATRGGSFSHDEAERNEVLLRTSQLVLSRLRTVQMLCEKIILVAPEEAREEA</sequence>
<protein>
    <recommendedName>
        <fullName evidence="1">DUF7587 domain-containing protein</fullName>
    </recommendedName>
</protein>
<dbReference type="AlphaFoldDB" id="A0A1F5LZB6"/>
<dbReference type="Proteomes" id="UP000177622">
    <property type="component" value="Unassembled WGS sequence"/>
</dbReference>